<dbReference type="EMBL" id="ML735248">
    <property type="protein sequence ID" value="KAE8391150.1"/>
    <property type="molecule type" value="Genomic_DNA"/>
</dbReference>
<evidence type="ECO:0000256" key="1">
    <source>
        <dbReference type="ARBA" id="ARBA00005179"/>
    </source>
</evidence>
<dbReference type="Proteomes" id="UP000326877">
    <property type="component" value="Unassembled WGS sequence"/>
</dbReference>
<evidence type="ECO:0000256" key="2">
    <source>
        <dbReference type="ARBA" id="ARBA00022679"/>
    </source>
</evidence>
<dbReference type="SUPFAM" id="SSF53335">
    <property type="entry name" value="S-adenosyl-L-methionine-dependent methyltransferases"/>
    <property type="match status" value="1"/>
</dbReference>
<protein>
    <recommendedName>
        <fullName evidence="6">Methyltransferase domain-containing protein</fullName>
    </recommendedName>
</protein>
<comment type="pathway">
    <text evidence="1">Secondary metabolite biosynthesis.</text>
</comment>
<evidence type="ECO:0008006" key="6">
    <source>
        <dbReference type="Google" id="ProtNLM"/>
    </source>
</evidence>
<comment type="similarity">
    <text evidence="4">Belongs to the class I-like SAM-binding methyltransferase superfamily.</text>
</comment>
<dbReference type="GO" id="GO:0016740">
    <property type="term" value="F:transferase activity"/>
    <property type="evidence" value="ECO:0007669"/>
    <property type="project" value="UniProtKB-KW"/>
</dbReference>
<name>A0A5N7CAI8_PETAA</name>
<sequence length="274" mass="31177">MLEPERIHDFLTWEGEGDITKLLQGDAGDLLHGYSRIAHEDMEGHVKRIAKTAYDVWHYLCFQMFWFLRFELSRSSVYHSILQAVKSGKVLADLGCAFGQDLRYLTYQGAPSENLVGLDLRQDFINLGYKLFNDRSTFKARFLTQDFFADTPAILDLLGKVDIINAGYFLHSWDWDGQLQCSKRMIQLMSPSPGAIMTGIQFGSHATGLWSTTPSGVEAGPIFLHDNDTLKTLWDQAAQETQTSWDVQITVEEDPECTSFNPQGCHLRWVVTRK</sequence>
<accession>A0A5N7CAI8</accession>
<evidence type="ECO:0000256" key="3">
    <source>
        <dbReference type="ARBA" id="ARBA00022691"/>
    </source>
</evidence>
<dbReference type="OrthoDB" id="2094832at2759"/>
<dbReference type="InterPro" id="IPR029063">
    <property type="entry name" value="SAM-dependent_MTases_sf"/>
</dbReference>
<proteinExistence type="inferred from homology"/>
<keyword evidence="2" id="KW-0808">Transferase</keyword>
<dbReference type="InterPro" id="IPR051654">
    <property type="entry name" value="Meroterpenoid_MTases"/>
</dbReference>
<evidence type="ECO:0000256" key="4">
    <source>
        <dbReference type="ARBA" id="ARBA00038314"/>
    </source>
</evidence>
<dbReference type="AlphaFoldDB" id="A0A5N7CAI8"/>
<dbReference type="Gene3D" id="3.40.50.150">
    <property type="entry name" value="Vaccinia Virus protein VP39"/>
    <property type="match status" value="1"/>
</dbReference>
<organism evidence="5">
    <name type="scientific">Petromyces alliaceus</name>
    <name type="common">Aspergillus alliaceus</name>
    <dbReference type="NCBI Taxonomy" id="209559"/>
    <lineage>
        <taxon>Eukaryota</taxon>
        <taxon>Fungi</taxon>
        <taxon>Dikarya</taxon>
        <taxon>Ascomycota</taxon>
        <taxon>Pezizomycotina</taxon>
        <taxon>Eurotiomycetes</taxon>
        <taxon>Eurotiomycetidae</taxon>
        <taxon>Eurotiales</taxon>
        <taxon>Aspergillaceae</taxon>
        <taxon>Aspergillus</taxon>
        <taxon>Aspergillus subgen. Circumdati</taxon>
    </lineage>
</organism>
<evidence type="ECO:0000313" key="5">
    <source>
        <dbReference type="EMBL" id="KAE8391150.1"/>
    </source>
</evidence>
<dbReference type="PANTHER" id="PTHR35897:SF1">
    <property type="entry name" value="METHYLTRANSFERASE AUSD"/>
    <property type="match status" value="1"/>
</dbReference>
<reference evidence="5" key="1">
    <citation type="submission" date="2019-04" db="EMBL/GenBank/DDBJ databases">
        <title>Friends and foes A comparative genomics studyof 23 Aspergillus species from section Flavi.</title>
        <authorList>
            <consortium name="DOE Joint Genome Institute"/>
            <person name="Kjaerbolling I."/>
            <person name="Vesth T."/>
            <person name="Frisvad J.C."/>
            <person name="Nybo J.L."/>
            <person name="Theobald S."/>
            <person name="Kildgaard S."/>
            <person name="Isbrandt T."/>
            <person name="Kuo A."/>
            <person name="Sato A."/>
            <person name="Lyhne E.K."/>
            <person name="Kogle M.E."/>
            <person name="Wiebenga A."/>
            <person name="Kun R.S."/>
            <person name="Lubbers R.J."/>
            <person name="Makela M.R."/>
            <person name="Barry K."/>
            <person name="Chovatia M."/>
            <person name="Clum A."/>
            <person name="Daum C."/>
            <person name="Haridas S."/>
            <person name="He G."/>
            <person name="LaButti K."/>
            <person name="Lipzen A."/>
            <person name="Mondo S."/>
            <person name="Riley R."/>
            <person name="Salamov A."/>
            <person name="Simmons B.A."/>
            <person name="Magnuson J.K."/>
            <person name="Henrissat B."/>
            <person name="Mortensen U.H."/>
            <person name="Larsen T.O."/>
            <person name="Devries R.P."/>
            <person name="Grigoriev I.V."/>
            <person name="Machida M."/>
            <person name="Baker S.E."/>
            <person name="Andersen M.R."/>
        </authorList>
    </citation>
    <scope>NUCLEOTIDE SEQUENCE [LARGE SCALE GENOMIC DNA]</scope>
    <source>
        <strain evidence="5">IBT 14317</strain>
    </source>
</reference>
<dbReference type="PANTHER" id="PTHR35897">
    <property type="entry name" value="METHYLTRANSFERASE AUSD"/>
    <property type="match status" value="1"/>
</dbReference>
<dbReference type="CDD" id="cd02440">
    <property type="entry name" value="AdoMet_MTases"/>
    <property type="match status" value="1"/>
</dbReference>
<keyword evidence="3" id="KW-0949">S-adenosyl-L-methionine</keyword>
<gene>
    <name evidence="5" type="ORF">BDV23DRAFT_182860</name>
</gene>